<sequence>MSSKQPGGLSKKKSKRTRHRESGFEEWGGYMAAKKQKLEMQFKEKKMLELIGVKETKIFEGIGIFVNGYTVSPFGPIELKDNVFMAAPYYLPLSLF</sequence>
<keyword evidence="3" id="KW-1185">Reference proteome</keyword>
<gene>
    <name evidence="2" type="ORF">HNY73_021816</name>
</gene>
<feature type="compositionally biased region" description="Basic residues" evidence="1">
    <location>
        <begin position="10"/>
        <end position="19"/>
    </location>
</feature>
<accession>A0A8T0DZR7</accession>
<reference evidence="2" key="2">
    <citation type="submission" date="2020-06" db="EMBL/GenBank/DDBJ databases">
        <authorList>
            <person name="Sheffer M."/>
        </authorList>
    </citation>
    <scope>NUCLEOTIDE SEQUENCE</scope>
</reference>
<protein>
    <submittedName>
        <fullName evidence="2">DNA repair protein REV1 like protein</fullName>
    </submittedName>
</protein>
<feature type="region of interest" description="Disordered" evidence="1">
    <location>
        <begin position="1"/>
        <end position="23"/>
    </location>
</feature>
<comment type="caution">
    <text evidence="2">The sequence shown here is derived from an EMBL/GenBank/DDBJ whole genome shotgun (WGS) entry which is preliminary data.</text>
</comment>
<evidence type="ECO:0000256" key="1">
    <source>
        <dbReference type="SAM" id="MobiDB-lite"/>
    </source>
</evidence>
<proteinExistence type="predicted"/>
<evidence type="ECO:0000313" key="2">
    <source>
        <dbReference type="EMBL" id="KAF8763656.1"/>
    </source>
</evidence>
<dbReference type="EMBL" id="JABXBU010002231">
    <property type="protein sequence ID" value="KAF8763656.1"/>
    <property type="molecule type" value="Genomic_DNA"/>
</dbReference>
<organism evidence="2 3">
    <name type="scientific">Argiope bruennichi</name>
    <name type="common">Wasp spider</name>
    <name type="synonym">Aranea bruennichi</name>
    <dbReference type="NCBI Taxonomy" id="94029"/>
    <lineage>
        <taxon>Eukaryota</taxon>
        <taxon>Metazoa</taxon>
        <taxon>Ecdysozoa</taxon>
        <taxon>Arthropoda</taxon>
        <taxon>Chelicerata</taxon>
        <taxon>Arachnida</taxon>
        <taxon>Araneae</taxon>
        <taxon>Araneomorphae</taxon>
        <taxon>Entelegynae</taxon>
        <taxon>Araneoidea</taxon>
        <taxon>Araneidae</taxon>
        <taxon>Argiope</taxon>
    </lineage>
</organism>
<evidence type="ECO:0000313" key="3">
    <source>
        <dbReference type="Proteomes" id="UP000807504"/>
    </source>
</evidence>
<name>A0A8T0DZR7_ARGBR</name>
<reference evidence="2" key="1">
    <citation type="journal article" date="2020" name="bioRxiv">
        <title>Chromosome-level reference genome of the European wasp spider Argiope bruennichi: a resource for studies on range expansion and evolutionary adaptation.</title>
        <authorList>
            <person name="Sheffer M.M."/>
            <person name="Hoppe A."/>
            <person name="Krehenwinkel H."/>
            <person name="Uhl G."/>
            <person name="Kuss A.W."/>
            <person name="Jensen L."/>
            <person name="Jensen C."/>
            <person name="Gillespie R.G."/>
            <person name="Hoff K.J."/>
            <person name="Prost S."/>
        </authorList>
    </citation>
    <scope>NUCLEOTIDE SEQUENCE</scope>
</reference>
<dbReference type="AlphaFoldDB" id="A0A8T0DZR7"/>
<dbReference type="Proteomes" id="UP000807504">
    <property type="component" value="Unassembled WGS sequence"/>
</dbReference>